<dbReference type="Proteomes" id="UP000568664">
    <property type="component" value="Unassembled WGS sequence"/>
</dbReference>
<dbReference type="AlphaFoldDB" id="A0A7Y0LC50"/>
<reference evidence="2 3" key="1">
    <citation type="submission" date="2020-04" db="EMBL/GenBank/DDBJ databases">
        <title>Thalassotalea sp. M1531, isolated from the surface of marine red alga.</title>
        <authorList>
            <person name="Pang L."/>
            <person name="Lu D.-C."/>
        </authorList>
    </citation>
    <scope>NUCLEOTIDE SEQUENCE [LARGE SCALE GENOMIC DNA]</scope>
    <source>
        <strain evidence="2 3">M1531</strain>
    </source>
</reference>
<dbReference type="EMBL" id="JABBXH010000002">
    <property type="protein sequence ID" value="NMP30961.1"/>
    <property type="molecule type" value="Genomic_DNA"/>
</dbReference>
<keyword evidence="3" id="KW-1185">Reference proteome</keyword>
<dbReference type="RefSeq" id="WP_169074311.1">
    <property type="nucleotide sequence ID" value="NZ_JABBXH010000002.1"/>
</dbReference>
<feature type="chain" id="PRO_5030680641" description="Porin" evidence="1">
    <location>
        <begin position="20"/>
        <end position="412"/>
    </location>
</feature>
<proteinExistence type="predicted"/>
<evidence type="ECO:0000256" key="1">
    <source>
        <dbReference type="SAM" id="SignalP"/>
    </source>
</evidence>
<organism evidence="2 3">
    <name type="scientific">Thalassotalea algicola</name>
    <dbReference type="NCBI Taxonomy" id="2716224"/>
    <lineage>
        <taxon>Bacteria</taxon>
        <taxon>Pseudomonadati</taxon>
        <taxon>Pseudomonadota</taxon>
        <taxon>Gammaproteobacteria</taxon>
        <taxon>Alteromonadales</taxon>
        <taxon>Colwelliaceae</taxon>
        <taxon>Thalassotalea</taxon>
    </lineage>
</organism>
<keyword evidence="1" id="KW-0732">Signal</keyword>
<accession>A0A7Y0LC50</accession>
<feature type="signal peptide" evidence="1">
    <location>
        <begin position="1"/>
        <end position="19"/>
    </location>
</feature>
<protein>
    <recommendedName>
        <fullName evidence="4">Porin</fullName>
    </recommendedName>
</protein>
<gene>
    <name evidence="2" type="ORF">HII17_05230</name>
</gene>
<name>A0A7Y0LC50_9GAMM</name>
<sequence length="412" mass="47158">MVKLVVGGALIFFSSITFAVETSLKGILDVHAYHVNNTSDAYSYLKGDYGKFRFDTGTGFALAQLGIRYELEWQNNFSATIVGNAFADRGNNEIGITEAFVRYKGLPSQNGWRFQSKLGVFYPSISLENVATAWSTPYTLTSSSLNNWIGEELRHTGVNFSIEKLGKASKSSHSFSADLSLFQNNDTAGTMLTWHGWTMGSRQALLHEKLVVQDFPARDNLLAEQAAKSDPFIEIDHRWGAHIATSWRIENKLKLNLGYYDNMAEEGLVEHGQYTWATDFIHAGLKYKLTKQWELISQYMKGDTAMKSLTGIDVVKAEYDNMFLMMRYQRLAHHVAMRFEHFNVDDQDETIGDNNNENGNGVTLSYRYQLSKKQFILSEFNWLRSERPSRSYELQPVDLVERQYQLAYRLYF</sequence>
<comment type="caution">
    <text evidence="2">The sequence shown here is derived from an EMBL/GenBank/DDBJ whole genome shotgun (WGS) entry which is preliminary data.</text>
</comment>
<dbReference type="InterPro" id="IPR011486">
    <property type="entry name" value="BBP2"/>
</dbReference>
<dbReference type="SUPFAM" id="SSF56935">
    <property type="entry name" value="Porins"/>
    <property type="match status" value="1"/>
</dbReference>
<evidence type="ECO:0000313" key="3">
    <source>
        <dbReference type="Proteomes" id="UP000568664"/>
    </source>
</evidence>
<evidence type="ECO:0000313" key="2">
    <source>
        <dbReference type="EMBL" id="NMP30961.1"/>
    </source>
</evidence>
<dbReference type="Pfam" id="PF07642">
    <property type="entry name" value="BBP2"/>
    <property type="match status" value="1"/>
</dbReference>
<evidence type="ECO:0008006" key="4">
    <source>
        <dbReference type="Google" id="ProtNLM"/>
    </source>
</evidence>